<evidence type="ECO:0000256" key="1">
    <source>
        <dbReference type="SAM" id="Phobius"/>
    </source>
</evidence>
<protein>
    <recommendedName>
        <fullName evidence="2">Protein-glutamine gamma-glutamyltransferase-like C-terminal domain-containing protein</fullName>
    </recommendedName>
</protein>
<sequence>MNPVMRTGSLASLFKGFVELLFFLPLVLTAAVYTLSDETVWPWIASVGLCYWAGSAIVTARTIKRRVFRLLLAACIGTLLTMLSLVLFENKLSPLPIVICSFIGTVYAYRGMASIMRGWLISFSNSQLLIAVCVYVAVQPLKLFLLKELSAYNGLLIGCGIVSVILFFFIANERHLGAETADTGRSKTTLAFKRQNRLWIAILLVLIAVLAMFRQIQHAVERFFRQIIDTIMAWMNRPRENEIQTEPTSEAPPPVLPQTESKPPADWVVILEQILKIAATILVIAVVCVLLYFLGKKLFRLVQSFISKIMERSAERQSDDADYTDEVESLMSYTKLKDQLNGSLQRLRPRGKDRELGWNDMLSNAERIRYLYSRLLHGGMRLGYSVVPSLTPRETAADMTKKKQNVIASEQMTSLIEAYEAVRYGDKSPSDDTVADLKRKLDLQ</sequence>
<keyword evidence="4" id="KW-1185">Reference proteome</keyword>
<keyword evidence="1" id="KW-1133">Transmembrane helix</keyword>
<name>A0ABT9TWP9_PAEHA</name>
<evidence type="ECO:0000313" key="3">
    <source>
        <dbReference type="EMBL" id="MDQ0111326.1"/>
    </source>
</evidence>
<gene>
    <name evidence="3" type="ORF">J2T15_000759</name>
</gene>
<feature type="transmembrane region" description="Helical" evidence="1">
    <location>
        <begin position="119"/>
        <end position="138"/>
    </location>
</feature>
<feature type="transmembrane region" description="Helical" evidence="1">
    <location>
        <begin position="67"/>
        <end position="88"/>
    </location>
</feature>
<organism evidence="3 4">
    <name type="scientific">Paenibacillus harenae</name>
    <dbReference type="NCBI Taxonomy" id="306543"/>
    <lineage>
        <taxon>Bacteria</taxon>
        <taxon>Bacillati</taxon>
        <taxon>Bacillota</taxon>
        <taxon>Bacilli</taxon>
        <taxon>Bacillales</taxon>
        <taxon>Paenibacillaceae</taxon>
        <taxon>Paenibacillus</taxon>
    </lineage>
</organism>
<dbReference type="Proteomes" id="UP001229346">
    <property type="component" value="Unassembled WGS sequence"/>
</dbReference>
<feature type="transmembrane region" description="Helical" evidence="1">
    <location>
        <begin position="274"/>
        <end position="294"/>
    </location>
</feature>
<feature type="transmembrane region" description="Helical" evidence="1">
    <location>
        <begin position="94"/>
        <end position="112"/>
    </location>
</feature>
<feature type="domain" description="Protein-glutamine gamma-glutamyltransferase-like C-terminal" evidence="2">
    <location>
        <begin position="371"/>
        <end position="441"/>
    </location>
</feature>
<dbReference type="InterPro" id="IPR025403">
    <property type="entry name" value="TgpA-like_C"/>
</dbReference>
<dbReference type="Pfam" id="PF13559">
    <property type="entry name" value="DUF4129"/>
    <property type="match status" value="1"/>
</dbReference>
<comment type="caution">
    <text evidence="3">The sequence shown here is derived from an EMBL/GenBank/DDBJ whole genome shotgun (WGS) entry which is preliminary data.</text>
</comment>
<feature type="transmembrane region" description="Helical" evidence="1">
    <location>
        <begin position="150"/>
        <end position="171"/>
    </location>
</feature>
<feature type="transmembrane region" description="Helical" evidence="1">
    <location>
        <begin position="40"/>
        <end position="60"/>
    </location>
</feature>
<keyword evidence="1" id="KW-0472">Membrane</keyword>
<feature type="transmembrane region" description="Helical" evidence="1">
    <location>
        <begin position="198"/>
        <end position="216"/>
    </location>
</feature>
<reference evidence="3 4" key="1">
    <citation type="submission" date="2023-07" db="EMBL/GenBank/DDBJ databases">
        <title>Sorghum-associated microbial communities from plants grown in Nebraska, USA.</title>
        <authorList>
            <person name="Schachtman D."/>
        </authorList>
    </citation>
    <scope>NUCLEOTIDE SEQUENCE [LARGE SCALE GENOMIC DNA]</scope>
    <source>
        <strain evidence="3 4">CC482</strain>
    </source>
</reference>
<proteinExistence type="predicted"/>
<evidence type="ECO:0000259" key="2">
    <source>
        <dbReference type="Pfam" id="PF13559"/>
    </source>
</evidence>
<accession>A0ABT9TWP9</accession>
<dbReference type="EMBL" id="JAUSSU010000002">
    <property type="protein sequence ID" value="MDQ0111326.1"/>
    <property type="molecule type" value="Genomic_DNA"/>
</dbReference>
<feature type="transmembrane region" description="Helical" evidence="1">
    <location>
        <begin position="12"/>
        <end position="34"/>
    </location>
</feature>
<dbReference type="RefSeq" id="WP_307201213.1">
    <property type="nucleotide sequence ID" value="NZ_JAUSSU010000002.1"/>
</dbReference>
<keyword evidence="1" id="KW-0812">Transmembrane</keyword>
<evidence type="ECO:0000313" key="4">
    <source>
        <dbReference type="Proteomes" id="UP001229346"/>
    </source>
</evidence>